<sequence>MPPAKASALRGAAWAAAAVVSGLLAGLESRDPPATDLPATLPPTDCRGQRPDKPSTARQQPFNPAARGRTPR</sequence>
<evidence type="ECO:0000313" key="2">
    <source>
        <dbReference type="EMBL" id="GGH93495.1"/>
    </source>
</evidence>
<accession>A0ABQ2APS0</accession>
<organism evidence="2 3">
    <name type="scientific">Arthrobacter liuii</name>
    <dbReference type="NCBI Taxonomy" id="1476996"/>
    <lineage>
        <taxon>Bacteria</taxon>
        <taxon>Bacillati</taxon>
        <taxon>Actinomycetota</taxon>
        <taxon>Actinomycetes</taxon>
        <taxon>Micrococcales</taxon>
        <taxon>Micrococcaceae</taxon>
        <taxon>Arthrobacter</taxon>
    </lineage>
</organism>
<comment type="caution">
    <text evidence="2">The sequence shown here is derived from an EMBL/GenBank/DDBJ whole genome shotgun (WGS) entry which is preliminary data.</text>
</comment>
<evidence type="ECO:0000256" key="1">
    <source>
        <dbReference type="SAM" id="MobiDB-lite"/>
    </source>
</evidence>
<dbReference type="EMBL" id="BMFW01000004">
    <property type="protein sequence ID" value="GGH93495.1"/>
    <property type="molecule type" value="Genomic_DNA"/>
</dbReference>
<name>A0ABQ2APS0_9MICC</name>
<keyword evidence="3" id="KW-1185">Reference proteome</keyword>
<proteinExistence type="predicted"/>
<dbReference type="Proteomes" id="UP000643279">
    <property type="component" value="Unassembled WGS sequence"/>
</dbReference>
<evidence type="ECO:0000313" key="3">
    <source>
        <dbReference type="Proteomes" id="UP000643279"/>
    </source>
</evidence>
<reference evidence="3" key="1">
    <citation type="journal article" date="2019" name="Int. J. Syst. Evol. Microbiol.">
        <title>The Global Catalogue of Microorganisms (GCM) 10K type strain sequencing project: providing services to taxonomists for standard genome sequencing and annotation.</title>
        <authorList>
            <consortium name="The Broad Institute Genomics Platform"/>
            <consortium name="The Broad Institute Genome Sequencing Center for Infectious Disease"/>
            <person name="Wu L."/>
            <person name="Ma J."/>
        </authorList>
    </citation>
    <scope>NUCLEOTIDE SEQUENCE [LARGE SCALE GENOMIC DNA]</scope>
    <source>
        <strain evidence="3">CGMCC 1.12778</strain>
    </source>
</reference>
<protein>
    <submittedName>
        <fullName evidence="2">Uncharacterized protein</fullName>
    </submittedName>
</protein>
<feature type="region of interest" description="Disordered" evidence="1">
    <location>
        <begin position="28"/>
        <end position="72"/>
    </location>
</feature>
<gene>
    <name evidence="2" type="ORF">GCM10007170_14510</name>
</gene>
<feature type="compositionally biased region" description="Low complexity" evidence="1">
    <location>
        <begin position="34"/>
        <end position="45"/>
    </location>
</feature>